<accession>A0A183BDP2</accession>
<keyword evidence="2" id="KW-1185">Reference proteome</keyword>
<evidence type="ECO:0000313" key="3">
    <source>
        <dbReference type="WBParaSite" id="ECPE_0001737201-mRNA-1"/>
    </source>
</evidence>
<organism evidence="3">
    <name type="scientific">Echinostoma caproni</name>
    <dbReference type="NCBI Taxonomy" id="27848"/>
    <lineage>
        <taxon>Eukaryota</taxon>
        <taxon>Metazoa</taxon>
        <taxon>Spiralia</taxon>
        <taxon>Lophotrochozoa</taxon>
        <taxon>Platyhelminthes</taxon>
        <taxon>Trematoda</taxon>
        <taxon>Digenea</taxon>
        <taxon>Plagiorchiida</taxon>
        <taxon>Echinostomata</taxon>
        <taxon>Echinostomatoidea</taxon>
        <taxon>Echinostomatidae</taxon>
        <taxon>Echinostoma</taxon>
    </lineage>
</organism>
<dbReference type="GO" id="GO:0043130">
    <property type="term" value="F:ubiquitin binding"/>
    <property type="evidence" value="ECO:0007669"/>
    <property type="project" value="TreeGrafter"/>
</dbReference>
<protein>
    <submittedName>
        <fullName evidence="3">UPF0481 protein At3g47200-like</fullName>
    </submittedName>
</protein>
<gene>
    <name evidence="1" type="ORF">ECPE_LOCUS17327</name>
</gene>
<evidence type="ECO:0000313" key="1">
    <source>
        <dbReference type="EMBL" id="VDP94617.1"/>
    </source>
</evidence>
<dbReference type="PANTHER" id="PTHR21494:SF0">
    <property type="entry name" value="ACTIVATING SIGNAL COINTEGRATOR 1 COMPLEX SUBUNIT 2"/>
    <property type="match status" value="1"/>
</dbReference>
<reference evidence="3" key="1">
    <citation type="submission" date="2016-06" db="UniProtKB">
        <authorList>
            <consortium name="WormBaseParasite"/>
        </authorList>
    </citation>
    <scope>IDENTIFICATION</scope>
</reference>
<dbReference type="PANTHER" id="PTHR21494">
    <property type="entry name" value="ACTIVATING SIGNAL COINTEGRATOR 1 COMPLEX SUBUNIT 2 ASC-1 COMPLEX SUBUNIT P100"/>
    <property type="match status" value="1"/>
</dbReference>
<name>A0A183BDP2_9TREM</name>
<dbReference type="WBParaSite" id="ECPE_0001737201-mRNA-1">
    <property type="protein sequence ID" value="ECPE_0001737201-mRNA-1"/>
    <property type="gene ID" value="ECPE_0001737201"/>
</dbReference>
<dbReference type="AlphaFoldDB" id="A0A183BDP2"/>
<dbReference type="EMBL" id="UZAN01068692">
    <property type="protein sequence ID" value="VDP94617.1"/>
    <property type="molecule type" value="Genomic_DNA"/>
</dbReference>
<dbReference type="OrthoDB" id="5577209at2759"/>
<sequence>MSSCPDYSLISIAKQYGMEVVAADKSPQRAVTLPFVRFEPITLLTDDQVALFSEQIKMICSDLDELLSFDFEQFWCQMLYNKSLYSCLHSVLSWTPRGLQADLLPETCREDYHNLLALILTVLSKASLSQESEVCFRISSSGNLGTQSEFISKNKFGELIYEHYVFDMPLLMDICAVYFHLSTNDIIEIVDRVFTYQELYLNDLKKTLFMLGEMFERLEREINAPERLTGFDRLQDLTAYVGDICWSLFTFFNVLSQLSSSSPSDLCFGGAMHEK</sequence>
<dbReference type="Proteomes" id="UP000272942">
    <property type="component" value="Unassembled WGS sequence"/>
</dbReference>
<reference evidence="1 2" key="2">
    <citation type="submission" date="2018-11" db="EMBL/GenBank/DDBJ databases">
        <authorList>
            <consortium name="Pathogen Informatics"/>
        </authorList>
    </citation>
    <scope>NUCLEOTIDE SEQUENCE [LARGE SCALE GENOMIC DNA]</scope>
    <source>
        <strain evidence="1 2">Egypt</strain>
    </source>
</reference>
<proteinExistence type="predicted"/>
<dbReference type="InterPro" id="IPR052586">
    <property type="entry name" value="ASCC2"/>
</dbReference>
<evidence type="ECO:0000313" key="2">
    <source>
        <dbReference type="Proteomes" id="UP000272942"/>
    </source>
</evidence>